<dbReference type="PROSITE" id="PS51078">
    <property type="entry name" value="ICLR_ED"/>
    <property type="match status" value="1"/>
</dbReference>
<dbReference type="RefSeq" id="WP_216921509.1">
    <property type="nucleotide sequence ID" value="NZ_JAHOPC010000001.1"/>
</dbReference>
<sequence>MAAKPIKVLANSAELLNVLADNGPLGIADIAVAISMPRPSVYRLLDALGRVGLVGMRDDGRAQLGTQVLHLADAALREIPEARAARAEMLRLNDVTGQTVYLCALRGQTIACLDWVKGTRVALMQLNPGGHLPPHAGASSRAILAWNESLRWDVTSAAPLEKLTDHTLVSADELEADAATTRSRGYSVSDEDVTIGVAAVGAPLFDARGNLRGAISIAGLRDSIIPYEHEYGSLLLQAAANISEAVDAIS</sequence>
<gene>
    <name evidence="4" type="ORF">KSW38_00720</name>
</gene>
<feature type="domain" description="IclR-ED" evidence="3">
    <location>
        <begin position="67"/>
        <end position="248"/>
    </location>
</feature>
<evidence type="ECO:0000313" key="5">
    <source>
        <dbReference type="Proteomes" id="UP000824166"/>
    </source>
</evidence>
<dbReference type="InterPro" id="IPR014757">
    <property type="entry name" value="Tscrpt_reg_IclR_C"/>
</dbReference>
<proteinExistence type="predicted"/>
<dbReference type="InterPro" id="IPR005471">
    <property type="entry name" value="Tscrpt_reg_IclR_N"/>
</dbReference>
<evidence type="ECO:0000259" key="2">
    <source>
        <dbReference type="PROSITE" id="PS51077"/>
    </source>
</evidence>
<comment type="caution">
    <text evidence="4">The sequence shown here is derived from an EMBL/GenBank/DDBJ whole genome shotgun (WGS) entry which is preliminary data.</text>
</comment>
<dbReference type="Pfam" id="PF09339">
    <property type="entry name" value="HTH_IclR"/>
    <property type="match status" value="1"/>
</dbReference>
<dbReference type="EMBL" id="JAHOPC010000001">
    <property type="protein sequence ID" value="MBU8864819.1"/>
    <property type="molecule type" value="Genomic_DNA"/>
</dbReference>
<feature type="domain" description="HTH iclR-type" evidence="2">
    <location>
        <begin position="6"/>
        <end position="66"/>
    </location>
</feature>
<protein>
    <submittedName>
        <fullName evidence="4">IclR family transcriptional regulator</fullName>
    </submittedName>
</protein>
<dbReference type="Pfam" id="PF01614">
    <property type="entry name" value="IclR_C"/>
    <property type="match status" value="1"/>
</dbReference>
<organism evidence="4 5">
    <name type="scientific">Paenarthrobacter aromaticivorans</name>
    <dbReference type="NCBI Taxonomy" id="2849150"/>
    <lineage>
        <taxon>Bacteria</taxon>
        <taxon>Bacillati</taxon>
        <taxon>Actinomycetota</taxon>
        <taxon>Actinomycetes</taxon>
        <taxon>Micrococcales</taxon>
        <taxon>Micrococcaceae</taxon>
        <taxon>Paenarthrobacter</taxon>
    </lineage>
</organism>
<accession>A0ABS6I1B3</accession>
<dbReference type="InterPro" id="IPR050707">
    <property type="entry name" value="HTH_MetabolicPath_Reg"/>
</dbReference>
<keyword evidence="5" id="KW-1185">Reference proteome</keyword>
<name>A0ABS6I1B3_9MICC</name>
<dbReference type="PROSITE" id="PS51077">
    <property type="entry name" value="HTH_ICLR"/>
    <property type="match status" value="1"/>
</dbReference>
<dbReference type="PANTHER" id="PTHR30136:SF24">
    <property type="entry name" value="HTH-TYPE TRANSCRIPTIONAL REPRESSOR ALLR"/>
    <property type="match status" value="1"/>
</dbReference>
<evidence type="ECO:0000313" key="4">
    <source>
        <dbReference type="EMBL" id="MBU8864819.1"/>
    </source>
</evidence>
<dbReference type="Proteomes" id="UP000824166">
    <property type="component" value="Unassembled WGS sequence"/>
</dbReference>
<keyword evidence="1" id="KW-0238">DNA-binding</keyword>
<evidence type="ECO:0000259" key="3">
    <source>
        <dbReference type="PROSITE" id="PS51078"/>
    </source>
</evidence>
<evidence type="ECO:0000256" key="1">
    <source>
        <dbReference type="ARBA" id="ARBA00023125"/>
    </source>
</evidence>
<dbReference type="SMART" id="SM00346">
    <property type="entry name" value="HTH_ICLR"/>
    <property type="match status" value="1"/>
</dbReference>
<dbReference type="PANTHER" id="PTHR30136">
    <property type="entry name" value="HELIX-TURN-HELIX TRANSCRIPTIONAL REGULATOR, ICLR FAMILY"/>
    <property type="match status" value="1"/>
</dbReference>
<reference evidence="4 5" key="1">
    <citation type="submission" date="2021-06" db="EMBL/GenBank/DDBJ databases">
        <authorList>
            <person name="Jeong J.W."/>
        </authorList>
    </citation>
    <scope>NUCLEOTIDE SEQUENCE [LARGE SCALE GENOMIC DNA]</scope>
    <source>
        <strain evidence="4 5">MMS21-TAE1-1</strain>
    </source>
</reference>